<evidence type="ECO:0000256" key="3">
    <source>
        <dbReference type="PROSITE-ProRule" id="PRU00221"/>
    </source>
</evidence>
<name>B0DWE2_LACBS</name>
<protein>
    <submittedName>
        <fullName evidence="6">Predicted protein</fullName>
    </submittedName>
</protein>
<dbReference type="PANTHER" id="PTHR22847:SF637">
    <property type="entry name" value="WD REPEAT DOMAIN 5B"/>
    <property type="match status" value="1"/>
</dbReference>
<dbReference type="Gene3D" id="1.20.930.20">
    <property type="entry name" value="Adaptor protein Cbl, N-terminal domain"/>
    <property type="match status" value="1"/>
</dbReference>
<dbReference type="CDD" id="cd21037">
    <property type="entry name" value="MLKL_NTD"/>
    <property type="match status" value="1"/>
</dbReference>
<dbReference type="InterPro" id="IPR059179">
    <property type="entry name" value="MLKL-like_MCAfunc"/>
</dbReference>
<evidence type="ECO:0000259" key="4">
    <source>
        <dbReference type="Pfam" id="PF23414"/>
    </source>
</evidence>
<evidence type="ECO:0000256" key="2">
    <source>
        <dbReference type="ARBA" id="ARBA00022737"/>
    </source>
</evidence>
<dbReference type="PROSITE" id="PS00678">
    <property type="entry name" value="WD_REPEATS_1"/>
    <property type="match status" value="11"/>
</dbReference>
<feature type="repeat" description="WD" evidence="3">
    <location>
        <begin position="1232"/>
        <end position="1273"/>
    </location>
</feature>
<dbReference type="SUPFAM" id="SSF50978">
    <property type="entry name" value="WD40 repeat-like"/>
    <property type="match status" value="2"/>
</dbReference>
<dbReference type="SMART" id="SM00320">
    <property type="entry name" value="WD40"/>
    <property type="match status" value="12"/>
</dbReference>
<dbReference type="SUPFAM" id="SSF52540">
    <property type="entry name" value="P-loop containing nucleoside triphosphate hydrolases"/>
    <property type="match status" value="1"/>
</dbReference>
<dbReference type="GO" id="GO:0007166">
    <property type="term" value="P:cell surface receptor signaling pathway"/>
    <property type="evidence" value="ECO:0007669"/>
    <property type="project" value="InterPro"/>
</dbReference>
<dbReference type="RefSeq" id="XP_001888293.1">
    <property type="nucleotide sequence ID" value="XM_001888258.1"/>
</dbReference>
<proteinExistence type="predicted"/>
<feature type="repeat" description="WD" evidence="3">
    <location>
        <begin position="1146"/>
        <end position="1187"/>
    </location>
</feature>
<gene>
    <name evidence="6" type="ORF">LACBIDRAFT_395470</name>
</gene>
<dbReference type="InterPro" id="IPR056884">
    <property type="entry name" value="NPHP3-like_N"/>
</dbReference>
<dbReference type="EMBL" id="DS547143">
    <property type="protein sequence ID" value="EDR01074.1"/>
    <property type="molecule type" value="Genomic_DNA"/>
</dbReference>
<evidence type="ECO:0000256" key="1">
    <source>
        <dbReference type="ARBA" id="ARBA00022574"/>
    </source>
</evidence>
<dbReference type="CDD" id="cd00200">
    <property type="entry name" value="WD40"/>
    <property type="match status" value="2"/>
</dbReference>
<feature type="repeat" description="WD" evidence="3">
    <location>
        <begin position="1061"/>
        <end position="1083"/>
    </location>
</feature>
<feature type="repeat" description="WD" evidence="3">
    <location>
        <begin position="956"/>
        <end position="997"/>
    </location>
</feature>
<dbReference type="InterPro" id="IPR001680">
    <property type="entry name" value="WD40_rpt"/>
</dbReference>
<dbReference type="STRING" id="486041.B0DWE2"/>
<dbReference type="Gene3D" id="3.40.50.300">
    <property type="entry name" value="P-loop containing nucleotide triphosphate hydrolases"/>
    <property type="match status" value="1"/>
</dbReference>
<dbReference type="InterPro" id="IPR036537">
    <property type="entry name" value="Adaptor_Cbl_N_dom_sf"/>
</dbReference>
<dbReference type="OrthoDB" id="538223at2759"/>
<feature type="domain" description="EML-like second beta-propeller" evidence="4">
    <location>
        <begin position="1200"/>
        <end position="1366"/>
    </location>
</feature>
<dbReference type="GO" id="GO:1990234">
    <property type="term" value="C:transferase complex"/>
    <property type="evidence" value="ECO:0007669"/>
    <property type="project" value="UniProtKB-ARBA"/>
</dbReference>
<dbReference type="Pfam" id="PF23414">
    <property type="entry name" value="Beta-prop_EML_2"/>
    <property type="match status" value="1"/>
</dbReference>
<feature type="repeat" description="WD" evidence="3">
    <location>
        <begin position="1086"/>
        <end position="1109"/>
    </location>
</feature>
<dbReference type="HOGENOM" id="CLU_000288_6_1_1"/>
<dbReference type="Proteomes" id="UP000001194">
    <property type="component" value="Unassembled WGS sequence"/>
</dbReference>
<dbReference type="InterPro" id="IPR020472">
    <property type="entry name" value="WD40_PAC1"/>
</dbReference>
<evidence type="ECO:0000313" key="7">
    <source>
        <dbReference type="Proteomes" id="UP000001194"/>
    </source>
</evidence>
<keyword evidence="1 3" id="KW-0853">WD repeat</keyword>
<dbReference type="InterPro" id="IPR036322">
    <property type="entry name" value="WD40_repeat_dom_sf"/>
</dbReference>
<feature type="repeat" description="WD" evidence="3">
    <location>
        <begin position="999"/>
        <end position="1034"/>
    </location>
</feature>
<dbReference type="Pfam" id="PF24883">
    <property type="entry name" value="NPHP3_N"/>
    <property type="match status" value="1"/>
</dbReference>
<evidence type="ECO:0000259" key="5">
    <source>
        <dbReference type="Pfam" id="PF24883"/>
    </source>
</evidence>
<feature type="repeat" description="WD" evidence="3">
    <location>
        <begin position="913"/>
        <end position="954"/>
    </location>
</feature>
<sequence length="1388" mass="153605">MNANATIGTSDTTTNNNMHTTGLNPVGNDLLQAVSGGGLSALEAVAASGDAFPPLKAAVVEALEIIGIVKKFKINKKDWAAFSVSLIQKVGEIVQAVRQYNESHVPSALQSNLENLKGVLDNLKEDVIKIQQQNTWKRLANFKKDQEYIAGLQAKLNVLPNFQACLRVEESSQEANAKRGAWEHPIVTEHNKDNISIEGRNLGEGSTTTENVPQISVLEQAHDFQINDSVFNSANIININDNRGLEARIEDVVEQSNVEKWLQELKAPSHGRVRDRCMPGTREDVLTLIKTWLSDLNGPNIFWLSGSPGSGKTTIASTVVADFDYFSGQFFFRRDEAELRDPDNLWRRIALDLSLGSSDLGKSIARALENQKANIRGLDISMQFEHLIVKPLQQVFWSSVKPLLIVIDALDECDSYEKLLPSLVSWSHLSKPLKLLITSRYYHKIQSSLRSVSVHHSLHTGHGVSTASSHDLEKYFLARFFEVTGLPSNWPGPDKVSFLVRKAAGLFIWAKSAMDFILYDGGDPEERLDIISTDSGEGIDVVDSLYHQVISVALKGLREPEKNNLKIILGSIIIAKNPLRIKDLTELLGVKDRFLNSIIGQLAPILSISSTSYVRICHQTVADFLLNSERSQDLWVDPQFHSLCFAGSCLKLMNEKLKFNFFHLKTSHILNKDIPELKDHLESVKSTALDHASYFWASYLNKTCDKTLEHKVQAAVEKFLMVHFLHWLEIMSLMRRVNHAAQLLLLAAHWSKVSKPSLSDFAKDANRFVMEFFELIACAAPHIYISALPFAPKNSRISRHFLKLFAKTLTVKMGQMENWSEKCILRLAGHDDYVTSVAFSPDGIHIVSGSDDKTVRVWDAQTGQSVMDPLKGHSSLVTSVAFSPDGRHIVSGSNDDTVRVWDAQTGQSIMDPLKGHDHIVTSVAFSPDGRHIVSGSNDETVRVWDAQTGQSVMDPLKGHDHDVTSVAFSPDGRHIVSGSNDETVRVWDAQTGQSVMDPLKGHDHDVTSVAFSPDGRHIVSGSADKTVRVWDAQTVAFSPDGRHIVSGSNDKTVRVWDAQTVAFSPDGRHIVSGSCDKTVRVWDAQTVAFSPDGRHIVSGSYDKTVRVWDAQTVAFSPDGRHIVSGSYDKTVRVWDAQTGQSVMDPLKGHDHHVTSVAFSPDGRHIVSGSADNTVRVWDAQTGQSVMDPLKGHDHYVTSVAFSPDGRQIVSGSADKTVRVWDAQTGQSVMDPFKGHDNWVTSVAFSPDGRHIVSGSYDKTVRVWDAQTGQSVMDPLKGHDHYVTSVAFSPDGRHIVSGSADKTVRVWDAQTGQSVMDPLKGHDRYVTSVAFSSDGRHIVSGSDDNTVRVWDAQMVQSVMDPLKSHDHVLCIFSSWKTHCLWIVKNMLPS</sequence>
<feature type="repeat" description="WD" evidence="3">
    <location>
        <begin position="1318"/>
        <end position="1359"/>
    </location>
</feature>
<feature type="repeat" description="WD" evidence="3">
    <location>
        <begin position="870"/>
        <end position="911"/>
    </location>
</feature>
<dbReference type="PROSITE" id="PS50294">
    <property type="entry name" value="WD_REPEATS_REGION"/>
    <property type="match status" value="13"/>
</dbReference>
<dbReference type="InterPro" id="IPR055442">
    <property type="entry name" value="Beta-prop_EML-like_2nd"/>
</dbReference>
<feature type="repeat" description="WD" evidence="3">
    <location>
        <begin position="827"/>
        <end position="868"/>
    </location>
</feature>
<organism evidence="7">
    <name type="scientific">Laccaria bicolor (strain S238N-H82 / ATCC MYA-4686)</name>
    <name type="common">Bicoloured deceiver</name>
    <name type="synonym">Laccaria laccata var. bicolor</name>
    <dbReference type="NCBI Taxonomy" id="486041"/>
    <lineage>
        <taxon>Eukaryota</taxon>
        <taxon>Fungi</taxon>
        <taxon>Dikarya</taxon>
        <taxon>Basidiomycota</taxon>
        <taxon>Agaricomycotina</taxon>
        <taxon>Agaricomycetes</taxon>
        <taxon>Agaricomycetidae</taxon>
        <taxon>Agaricales</taxon>
        <taxon>Agaricineae</taxon>
        <taxon>Hydnangiaceae</taxon>
        <taxon>Laccaria</taxon>
    </lineage>
</organism>
<dbReference type="PROSITE" id="PS50082">
    <property type="entry name" value="WD_REPEATS_2"/>
    <property type="match status" value="14"/>
</dbReference>
<feature type="repeat" description="WD" evidence="3">
    <location>
        <begin position="1035"/>
        <end position="1060"/>
    </location>
</feature>
<dbReference type="Pfam" id="PF00400">
    <property type="entry name" value="WD40"/>
    <property type="match status" value="10"/>
</dbReference>
<dbReference type="PRINTS" id="PR00320">
    <property type="entry name" value="GPROTEINBRPT"/>
</dbReference>
<accession>B0DWE2</accession>
<dbReference type="Gene3D" id="2.130.10.10">
    <property type="entry name" value="YVTN repeat-like/Quinoprotein amine dehydrogenase"/>
    <property type="match status" value="8"/>
</dbReference>
<dbReference type="KEGG" id="lbc:LACBIDRAFT_395470"/>
<keyword evidence="2" id="KW-0677">Repeat</keyword>
<dbReference type="InParanoid" id="B0DWE2"/>
<dbReference type="PANTHER" id="PTHR22847">
    <property type="entry name" value="WD40 REPEAT PROTEIN"/>
    <property type="match status" value="1"/>
</dbReference>
<dbReference type="InterPro" id="IPR027417">
    <property type="entry name" value="P-loop_NTPase"/>
</dbReference>
<keyword evidence="7" id="KW-1185">Reference proteome</keyword>
<dbReference type="GeneID" id="6083932"/>
<dbReference type="InterPro" id="IPR015943">
    <property type="entry name" value="WD40/YVTN_repeat-like_dom_sf"/>
</dbReference>
<feature type="repeat" description="WD" evidence="3">
    <location>
        <begin position="1275"/>
        <end position="1316"/>
    </location>
</feature>
<feature type="domain" description="Nephrocystin 3-like N-terminal" evidence="5">
    <location>
        <begin position="289"/>
        <end position="440"/>
    </location>
</feature>
<feature type="repeat" description="WD" evidence="3">
    <location>
        <begin position="1112"/>
        <end position="1144"/>
    </location>
</feature>
<dbReference type="InterPro" id="IPR019775">
    <property type="entry name" value="WD40_repeat_CS"/>
</dbReference>
<reference evidence="6 7" key="1">
    <citation type="journal article" date="2008" name="Nature">
        <title>The genome of Laccaria bicolor provides insights into mycorrhizal symbiosis.</title>
        <authorList>
            <person name="Martin F."/>
            <person name="Aerts A."/>
            <person name="Ahren D."/>
            <person name="Brun A."/>
            <person name="Danchin E.G.J."/>
            <person name="Duchaussoy F."/>
            <person name="Gibon J."/>
            <person name="Kohler A."/>
            <person name="Lindquist E."/>
            <person name="Pereda V."/>
            <person name="Salamov A."/>
            <person name="Shapiro H.J."/>
            <person name="Wuyts J."/>
            <person name="Blaudez D."/>
            <person name="Buee M."/>
            <person name="Brokstein P."/>
            <person name="Canbaeck B."/>
            <person name="Cohen D."/>
            <person name="Courty P.E."/>
            <person name="Coutinho P.M."/>
            <person name="Delaruelle C."/>
            <person name="Detter J.C."/>
            <person name="Deveau A."/>
            <person name="DiFazio S."/>
            <person name="Duplessis S."/>
            <person name="Fraissinet-Tachet L."/>
            <person name="Lucic E."/>
            <person name="Frey-Klett P."/>
            <person name="Fourrey C."/>
            <person name="Feussner I."/>
            <person name="Gay G."/>
            <person name="Grimwood J."/>
            <person name="Hoegger P.J."/>
            <person name="Jain P."/>
            <person name="Kilaru S."/>
            <person name="Labbe J."/>
            <person name="Lin Y.C."/>
            <person name="Legue V."/>
            <person name="Le Tacon F."/>
            <person name="Marmeisse R."/>
            <person name="Melayah D."/>
            <person name="Montanini B."/>
            <person name="Muratet M."/>
            <person name="Nehls U."/>
            <person name="Niculita-Hirzel H."/>
            <person name="Oudot-Le Secq M.P."/>
            <person name="Peter M."/>
            <person name="Quesneville H."/>
            <person name="Rajashekar B."/>
            <person name="Reich M."/>
            <person name="Rouhier N."/>
            <person name="Schmutz J."/>
            <person name="Yin T."/>
            <person name="Chalot M."/>
            <person name="Henrissat B."/>
            <person name="Kuees U."/>
            <person name="Lucas S."/>
            <person name="Van de Peer Y."/>
            <person name="Podila G.K."/>
            <person name="Polle A."/>
            <person name="Pukkila P.J."/>
            <person name="Richardson P.M."/>
            <person name="Rouze P."/>
            <person name="Sanders I.R."/>
            <person name="Stajich J.E."/>
            <person name="Tunlid A."/>
            <person name="Tuskan G."/>
            <person name="Grigoriev I.V."/>
        </authorList>
    </citation>
    <scope>NUCLEOTIDE SEQUENCE [LARGE SCALE GENOMIC DNA]</scope>
    <source>
        <strain evidence="7">S238N-H82 / ATCC MYA-4686</strain>
    </source>
</reference>
<feature type="repeat" description="WD" evidence="3">
    <location>
        <begin position="1189"/>
        <end position="1230"/>
    </location>
</feature>
<evidence type="ECO:0000313" key="6">
    <source>
        <dbReference type="EMBL" id="EDR01074.1"/>
    </source>
</evidence>